<dbReference type="AlphaFoldDB" id="A0A814F4Z3"/>
<dbReference type="EMBL" id="CAJNOT010000435">
    <property type="protein sequence ID" value="CAF0981065.1"/>
    <property type="molecule type" value="Genomic_DNA"/>
</dbReference>
<dbReference type="Proteomes" id="UP000663864">
    <property type="component" value="Unassembled WGS sequence"/>
</dbReference>
<protein>
    <submittedName>
        <fullName evidence="1">Uncharacterized protein</fullName>
    </submittedName>
</protein>
<organism evidence="1 2">
    <name type="scientific">Rotaria sordida</name>
    <dbReference type="NCBI Taxonomy" id="392033"/>
    <lineage>
        <taxon>Eukaryota</taxon>
        <taxon>Metazoa</taxon>
        <taxon>Spiralia</taxon>
        <taxon>Gnathifera</taxon>
        <taxon>Rotifera</taxon>
        <taxon>Eurotatoria</taxon>
        <taxon>Bdelloidea</taxon>
        <taxon>Philodinida</taxon>
        <taxon>Philodinidae</taxon>
        <taxon>Rotaria</taxon>
    </lineage>
</organism>
<reference evidence="1" key="1">
    <citation type="submission" date="2021-02" db="EMBL/GenBank/DDBJ databases">
        <authorList>
            <person name="Nowell W R."/>
        </authorList>
    </citation>
    <scope>NUCLEOTIDE SEQUENCE</scope>
</reference>
<sequence>MQLYHNLEWEHFIGISVVDIKETRSLPSWVNEERSYDVSAFKTSYGIDTKTVDEVHIISESISISSVPAV</sequence>
<evidence type="ECO:0000313" key="2">
    <source>
        <dbReference type="Proteomes" id="UP000663864"/>
    </source>
</evidence>
<gene>
    <name evidence="1" type="ORF">ZHD862_LOCUS11504</name>
</gene>
<proteinExistence type="predicted"/>
<accession>A0A814F4Z3</accession>
<name>A0A814F4Z3_9BILA</name>
<evidence type="ECO:0000313" key="1">
    <source>
        <dbReference type="EMBL" id="CAF0981065.1"/>
    </source>
</evidence>
<comment type="caution">
    <text evidence="1">The sequence shown here is derived from an EMBL/GenBank/DDBJ whole genome shotgun (WGS) entry which is preliminary data.</text>
</comment>